<protein>
    <submittedName>
        <fullName evidence="1">Uncharacterized protein</fullName>
    </submittedName>
</protein>
<evidence type="ECO:0000313" key="1">
    <source>
        <dbReference type="EMBL" id="NNJ27858.1"/>
    </source>
</evidence>
<keyword evidence="2" id="KW-1185">Reference proteome</keyword>
<organism evidence="1 2">
    <name type="scientific">Alienimonas chondri</name>
    <dbReference type="NCBI Taxonomy" id="2681879"/>
    <lineage>
        <taxon>Bacteria</taxon>
        <taxon>Pseudomonadati</taxon>
        <taxon>Planctomycetota</taxon>
        <taxon>Planctomycetia</taxon>
        <taxon>Planctomycetales</taxon>
        <taxon>Planctomycetaceae</taxon>
        <taxon>Alienimonas</taxon>
    </lineage>
</organism>
<evidence type="ECO:0000313" key="2">
    <source>
        <dbReference type="Proteomes" id="UP000609651"/>
    </source>
</evidence>
<name>A0ABX1VIW7_9PLAN</name>
<dbReference type="RefSeq" id="WP_171189765.1">
    <property type="nucleotide sequence ID" value="NZ_WTPX01000218.1"/>
</dbReference>
<sequence length="211" mass="23073">MRYFPLLGLLLLVGCGKPDPAEKPIPVNEPIADEPAPIADEADPKADDLAVFRTVLQHMAKRTGDDALWTSGDGVTLYISNESLAAGRSGIDETQISVDIRGRTLPDGVLASFYDRNAKPTALPAEGLESPTVTVGEFEPGSHYNAFMDDVSFPDFKAIVTFWRPGYSTDGRSALVRFIPSPTPHGATGYYLLRRTDDGWAVEWFETAYYV</sequence>
<dbReference type="Proteomes" id="UP000609651">
    <property type="component" value="Unassembled WGS sequence"/>
</dbReference>
<dbReference type="EMBL" id="WTPX01000218">
    <property type="protein sequence ID" value="NNJ27858.1"/>
    <property type="molecule type" value="Genomic_DNA"/>
</dbReference>
<gene>
    <name evidence="1" type="ORF">LzC2_39680</name>
</gene>
<proteinExistence type="predicted"/>
<accession>A0ABX1VIW7</accession>
<dbReference type="PROSITE" id="PS51257">
    <property type="entry name" value="PROKAR_LIPOPROTEIN"/>
    <property type="match status" value="1"/>
</dbReference>
<comment type="caution">
    <text evidence="1">The sequence shown here is derived from an EMBL/GenBank/DDBJ whole genome shotgun (WGS) entry which is preliminary data.</text>
</comment>
<reference evidence="1 2" key="1">
    <citation type="journal article" date="2020" name="Syst. Appl. Microbiol.">
        <title>Alienimonas chondri sp. nov., a novel planctomycete isolated from the biofilm of the red alga Chondrus crispus.</title>
        <authorList>
            <person name="Vitorino I."/>
            <person name="Albuquerque L."/>
            <person name="Wiegand S."/>
            <person name="Kallscheuer N."/>
            <person name="da Costa M.S."/>
            <person name="Lobo-da-Cunha A."/>
            <person name="Jogler C."/>
            <person name="Lage O.M."/>
        </authorList>
    </citation>
    <scope>NUCLEOTIDE SEQUENCE [LARGE SCALE GENOMIC DNA]</scope>
    <source>
        <strain evidence="1 2">LzC2</strain>
    </source>
</reference>